<sequence length="913" mass="99593">MSGLSKASGLSPDHLKWADEISSTPTTELTPELAARLQDCIRYLRNGGPVLSQAVARQPEFVRCVLQFTQRKDEVKGWALCTLHALINLPANTRLLFEFPGLVDALVASARVCVTVSHNIPVACLCQFAATAAEGQDEVFVEAILANAAVMNTLVKHMALNTKESIHSYQAMVELCEWGPGCATIWNVPGFAEVVTDNILGEFGAKCAVLLRSLADMKELRLPMASHPRVLDALVSVGPSDIDIFEHASAALHNITCDPAACRLWAARALEQRLAIPMIRYYLTSSYTLEHISHRSTEAMRNICATFDVVDADNPRGRFEQLCDLVVAGGGDSRSEFALVQILFMLADFRVGYEYEGAESLGRFSAAFMDALSSNYPPDTFLVFMEPFARRVVGAAGAFCNNAKIMDAVLSELQSAVDGGKQDLKERLTLAVLHCPFKHWEKLVAHPKTAAVLTCFCDHVRGGVYCMRPETLRVAVLGKIGYLCEANSHLRRMVGQQDGLVGAIDAEIAEREGGEGLNLLYRLLGYYATTCSWERLLDINARFAPDFETAYTDKASVGDRLAVMTTGFLRFLEEDQKDRSPEAADRWPKANHVFQTMSVILGGKPADTYASMLSSVNRRISCPGPERDGRSPFQERLQLVPAALAPYVERERVAQEAAHEAAKAAEDALLAELDEEERGGGGGGGGGKKKKKKKKKKGKGGGGVVEEEGDRLTDFQRYEQSETKREVDRRKLQANREGVARVMEAAAQKQKLAEAEMAARVVEAAAQEQCVEAEAETMEEIEAQIAALGRPPEREATMEEIEAQIAALGRPPEREATMEEIEAQIAALGRPPEREATMEEIEAQIAALGPPPPCPPATDIAAQVDELYAESGIAKPEGAKLVELISLLEGELLGQAGEGRIKARVKVLQEIML</sequence>
<gene>
    <name evidence="2" type="ORF">TeGR_g13485</name>
</gene>
<dbReference type="EMBL" id="BRYB01001582">
    <property type="protein sequence ID" value="GMI28986.1"/>
    <property type="molecule type" value="Genomic_DNA"/>
</dbReference>
<evidence type="ECO:0000313" key="2">
    <source>
        <dbReference type="EMBL" id="GMI28986.1"/>
    </source>
</evidence>
<feature type="compositionally biased region" description="Basic and acidic residues" evidence="1">
    <location>
        <begin position="710"/>
        <end position="731"/>
    </location>
</feature>
<proteinExistence type="predicted"/>
<dbReference type="InterPro" id="IPR011989">
    <property type="entry name" value="ARM-like"/>
</dbReference>
<evidence type="ECO:0000313" key="3">
    <source>
        <dbReference type="Proteomes" id="UP001165060"/>
    </source>
</evidence>
<evidence type="ECO:0000256" key="1">
    <source>
        <dbReference type="SAM" id="MobiDB-lite"/>
    </source>
</evidence>
<dbReference type="Gene3D" id="1.25.10.10">
    <property type="entry name" value="Leucine-rich Repeat Variant"/>
    <property type="match status" value="1"/>
</dbReference>
<keyword evidence="3" id="KW-1185">Reference proteome</keyword>
<reference evidence="2 3" key="1">
    <citation type="journal article" date="2023" name="Commun. Biol.">
        <title>Genome analysis of Parmales, the sister group of diatoms, reveals the evolutionary specialization of diatoms from phago-mixotrophs to photoautotrophs.</title>
        <authorList>
            <person name="Ban H."/>
            <person name="Sato S."/>
            <person name="Yoshikawa S."/>
            <person name="Yamada K."/>
            <person name="Nakamura Y."/>
            <person name="Ichinomiya M."/>
            <person name="Sato N."/>
            <person name="Blanc-Mathieu R."/>
            <person name="Endo H."/>
            <person name="Kuwata A."/>
            <person name="Ogata H."/>
        </authorList>
    </citation>
    <scope>NUCLEOTIDE SEQUENCE [LARGE SCALE GENOMIC DNA]</scope>
</reference>
<organism evidence="2 3">
    <name type="scientific">Tetraparma gracilis</name>
    <dbReference type="NCBI Taxonomy" id="2962635"/>
    <lineage>
        <taxon>Eukaryota</taxon>
        <taxon>Sar</taxon>
        <taxon>Stramenopiles</taxon>
        <taxon>Ochrophyta</taxon>
        <taxon>Bolidophyceae</taxon>
        <taxon>Parmales</taxon>
        <taxon>Triparmaceae</taxon>
        <taxon>Tetraparma</taxon>
    </lineage>
</organism>
<feature type="region of interest" description="Disordered" evidence="1">
    <location>
        <begin position="675"/>
        <end position="731"/>
    </location>
</feature>
<feature type="compositionally biased region" description="Basic residues" evidence="1">
    <location>
        <begin position="687"/>
        <end position="699"/>
    </location>
</feature>
<comment type="caution">
    <text evidence="2">The sequence shown here is derived from an EMBL/GenBank/DDBJ whole genome shotgun (WGS) entry which is preliminary data.</text>
</comment>
<name>A0ABQ6MND1_9STRA</name>
<accession>A0ABQ6MND1</accession>
<dbReference type="Proteomes" id="UP001165060">
    <property type="component" value="Unassembled WGS sequence"/>
</dbReference>
<protein>
    <submittedName>
        <fullName evidence="2">Uncharacterized protein</fullName>
    </submittedName>
</protein>